<evidence type="ECO:0000313" key="2">
    <source>
        <dbReference type="Proteomes" id="UP001632037"/>
    </source>
</evidence>
<protein>
    <submittedName>
        <fullName evidence="1">Uncharacterized protein</fullName>
    </submittedName>
</protein>
<name>A0ABD3FSP7_9STRA</name>
<comment type="caution">
    <text evidence="1">The sequence shown here is derived from an EMBL/GenBank/DDBJ whole genome shotgun (WGS) entry which is preliminary data.</text>
</comment>
<dbReference type="AlphaFoldDB" id="A0ABD3FSP7"/>
<dbReference type="Proteomes" id="UP001632037">
    <property type="component" value="Unassembled WGS sequence"/>
</dbReference>
<sequence length="53" mass="6222">MFRCMLLKGTPGQEDEEQMTEEEVEEQLDDLMQHLENEHNSEVRVEIGKLVFG</sequence>
<keyword evidence="2" id="KW-1185">Reference proteome</keyword>
<reference evidence="1 2" key="1">
    <citation type="submission" date="2024-09" db="EMBL/GenBank/DDBJ databases">
        <title>Genome sequencing and assembly of Phytophthora oleae, isolate VK10A, causative agent of rot of olive drupes.</title>
        <authorList>
            <person name="Conti Taguali S."/>
            <person name="Riolo M."/>
            <person name="La Spada F."/>
            <person name="Cacciola S.O."/>
            <person name="Dionisio G."/>
        </authorList>
    </citation>
    <scope>NUCLEOTIDE SEQUENCE [LARGE SCALE GENOMIC DNA]</scope>
    <source>
        <strain evidence="1 2">VK10A</strain>
    </source>
</reference>
<accession>A0ABD3FSP7</accession>
<dbReference type="EMBL" id="JBIMZQ010000008">
    <property type="protein sequence ID" value="KAL3669962.1"/>
    <property type="molecule type" value="Genomic_DNA"/>
</dbReference>
<organism evidence="1 2">
    <name type="scientific">Phytophthora oleae</name>
    <dbReference type="NCBI Taxonomy" id="2107226"/>
    <lineage>
        <taxon>Eukaryota</taxon>
        <taxon>Sar</taxon>
        <taxon>Stramenopiles</taxon>
        <taxon>Oomycota</taxon>
        <taxon>Peronosporomycetes</taxon>
        <taxon>Peronosporales</taxon>
        <taxon>Peronosporaceae</taxon>
        <taxon>Phytophthora</taxon>
    </lineage>
</organism>
<gene>
    <name evidence="1" type="ORF">V7S43_005335</name>
</gene>
<proteinExistence type="predicted"/>
<evidence type="ECO:0000313" key="1">
    <source>
        <dbReference type="EMBL" id="KAL3669962.1"/>
    </source>
</evidence>